<dbReference type="Proteomes" id="UP001162501">
    <property type="component" value="Chromosome 9"/>
</dbReference>
<reference evidence="1" key="1">
    <citation type="submission" date="2023-05" db="EMBL/GenBank/DDBJ databases">
        <authorList>
            <consortium name="ELIXIR-Norway"/>
        </authorList>
    </citation>
    <scope>NUCLEOTIDE SEQUENCE</scope>
</reference>
<name>A0ACB0FL74_RANTA</name>
<dbReference type="EMBL" id="OX596093">
    <property type="protein sequence ID" value="CAI9713870.1"/>
    <property type="molecule type" value="Genomic_DNA"/>
</dbReference>
<proteinExistence type="predicted"/>
<protein>
    <submittedName>
        <fullName evidence="1">Uncharacterized protein</fullName>
    </submittedName>
</protein>
<gene>
    <name evidence="1" type="ORF">MRATA1EN3_LOCUS25083</name>
</gene>
<accession>A0ACB0FL74</accession>
<evidence type="ECO:0000313" key="2">
    <source>
        <dbReference type="Proteomes" id="UP001162501"/>
    </source>
</evidence>
<sequence length="225" mass="23662">MPLPQPPGTRVRPPPPVTSAETGRDGRKSEGRTDKRQPSATSREIGRGARPTFTIYRAGRGLRPEGAGAGLAQRNRGGSGGARGGLESWGAEPGLGGWGWGNGAPPPPTPRSPILDPGWAQTRRFRSELPCTCVARRPAGARGPRPPSAAGPTPSSPAGWGKVTPGRLRVGDSAPFRPASRLLHLPPAPRSRLLRLQFRPVPLLPGQPSRPPRLLTASLCSLWAA</sequence>
<evidence type="ECO:0000313" key="1">
    <source>
        <dbReference type="EMBL" id="CAI9713870.1"/>
    </source>
</evidence>
<organism evidence="1 2">
    <name type="scientific">Rangifer tarandus platyrhynchus</name>
    <name type="common">Svalbard reindeer</name>
    <dbReference type="NCBI Taxonomy" id="3082113"/>
    <lineage>
        <taxon>Eukaryota</taxon>
        <taxon>Metazoa</taxon>
        <taxon>Chordata</taxon>
        <taxon>Craniata</taxon>
        <taxon>Vertebrata</taxon>
        <taxon>Euteleostomi</taxon>
        <taxon>Mammalia</taxon>
        <taxon>Eutheria</taxon>
        <taxon>Laurasiatheria</taxon>
        <taxon>Artiodactyla</taxon>
        <taxon>Ruminantia</taxon>
        <taxon>Pecora</taxon>
        <taxon>Cervidae</taxon>
        <taxon>Odocoileinae</taxon>
        <taxon>Rangifer</taxon>
    </lineage>
</organism>